<evidence type="ECO:0008006" key="3">
    <source>
        <dbReference type="Google" id="ProtNLM"/>
    </source>
</evidence>
<evidence type="ECO:0000313" key="2">
    <source>
        <dbReference type="Proteomes" id="UP000327044"/>
    </source>
</evidence>
<name>A0A5N4B1I0_PHOPY</name>
<dbReference type="Proteomes" id="UP000327044">
    <property type="component" value="Unassembled WGS sequence"/>
</dbReference>
<protein>
    <recommendedName>
        <fullName evidence="3">MULE transposase domain-containing protein</fullName>
    </recommendedName>
</protein>
<dbReference type="PANTHER" id="PTHR47160">
    <property type="entry name" value="PUTATIVE-RELATED"/>
    <property type="match status" value="1"/>
</dbReference>
<comment type="caution">
    <text evidence="1">The sequence shown here is derived from an EMBL/GenBank/DDBJ whole genome shotgun (WGS) entry which is preliminary data.</text>
</comment>
<dbReference type="AlphaFoldDB" id="A0A5N4B1I0"/>
<dbReference type="PANTHER" id="PTHR47160:SF5">
    <property type="entry name" value="MULE TRANSPOSASE DOMAIN-CONTAINING PROTEIN"/>
    <property type="match status" value="1"/>
</dbReference>
<organism evidence="1 2">
    <name type="scientific">Photinus pyralis</name>
    <name type="common">Common eastern firefly</name>
    <name type="synonym">Lampyris pyralis</name>
    <dbReference type="NCBI Taxonomy" id="7054"/>
    <lineage>
        <taxon>Eukaryota</taxon>
        <taxon>Metazoa</taxon>
        <taxon>Ecdysozoa</taxon>
        <taxon>Arthropoda</taxon>
        <taxon>Hexapoda</taxon>
        <taxon>Insecta</taxon>
        <taxon>Pterygota</taxon>
        <taxon>Neoptera</taxon>
        <taxon>Endopterygota</taxon>
        <taxon>Coleoptera</taxon>
        <taxon>Polyphaga</taxon>
        <taxon>Elateriformia</taxon>
        <taxon>Elateroidea</taxon>
        <taxon>Lampyridae</taxon>
        <taxon>Lampyrinae</taxon>
        <taxon>Photinus</taxon>
    </lineage>
</organism>
<proteinExistence type="predicted"/>
<dbReference type="EMBL" id="VVIM01000001">
    <property type="protein sequence ID" value="KAB0803457.1"/>
    <property type="molecule type" value="Genomic_DNA"/>
</dbReference>
<keyword evidence="2" id="KW-1185">Reference proteome</keyword>
<reference evidence="1 2" key="1">
    <citation type="journal article" date="2018" name="Elife">
        <title>Firefly genomes illuminate parallel origins of bioluminescence in beetles.</title>
        <authorList>
            <person name="Fallon T.R."/>
            <person name="Lower S.E."/>
            <person name="Chang C.H."/>
            <person name="Bessho-Uehara M."/>
            <person name="Martin G.J."/>
            <person name="Bewick A.J."/>
            <person name="Behringer M."/>
            <person name="Debat H.J."/>
            <person name="Wong I."/>
            <person name="Day J.C."/>
            <person name="Suvorov A."/>
            <person name="Silva C.J."/>
            <person name="Stanger-Hall K.F."/>
            <person name="Hall D.W."/>
            <person name="Schmitz R.J."/>
            <person name="Nelson D.R."/>
            <person name="Lewis S.M."/>
            <person name="Shigenobu S."/>
            <person name="Bybee S.M."/>
            <person name="Larracuente A.M."/>
            <person name="Oba Y."/>
            <person name="Weng J.K."/>
        </authorList>
    </citation>
    <scope>NUCLEOTIDE SEQUENCE [LARGE SCALE GENOMIC DNA]</scope>
    <source>
        <strain evidence="1">1611_PpyrPB1</strain>
        <tissue evidence="1">Whole body</tissue>
    </source>
</reference>
<gene>
    <name evidence="1" type="ORF">PPYR_00427</name>
</gene>
<sequence>MEQTSQVLNACTSNISQASLPNNYALKKMVRRQRNELKRAPPNPQSVEELIIPDEYTIYHAEPGRNENFLLFQETKDLLIFGRESWLAHLSSKTWFVDGTFKIAPPLYAQVYVLMNANPDSIFCDYESAALLAMRECFPNVSVKGCFFHLAKNMRKKLADLNLIQTYNTDAEFALKAKMVIAISFVPLDHLDEALDSLADVLPPELHPLLNWFEDNYVGRLNRRGNGRRAPIFESSIWNLYERTLHEEDRTNNHSEAAHRRLQTELGVLHPTLWKFIDALRAVQHGRDIYYESLVAGNNPPKKLRRYRDADRRILQIVRNFAQYEAIEEYLRGIAHNYQMGQ</sequence>
<accession>A0A5N4B1I0</accession>
<dbReference type="InParanoid" id="A0A5N4B1I0"/>
<evidence type="ECO:0000313" key="1">
    <source>
        <dbReference type="EMBL" id="KAB0803457.1"/>
    </source>
</evidence>